<name>I3VPE6_CTEFE</name>
<dbReference type="PANTHER" id="PTHR11559">
    <property type="entry name" value="CARBOXYLESTERASE"/>
    <property type="match status" value="1"/>
</dbReference>
<evidence type="ECO:0000313" key="3">
    <source>
        <dbReference type="EMBL" id="AFK82385.1"/>
    </source>
</evidence>
<evidence type="ECO:0000259" key="2">
    <source>
        <dbReference type="Pfam" id="PF00135"/>
    </source>
</evidence>
<reference evidence="3" key="1">
    <citation type="journal article" date="2012" name="PLoS ONE">
        <title>An Insight into the Sialotranscriptome of the Cat Flea, Ctenocephalides felis.</title>
        <authorList>
            <person name="Ribeiro J.M.C."/>
            <person name="Assumpcao T.C.F."/>
            <person name="Ma D."/>
            <person name="Alvarenga P.H."/>
            <person name="Pham V.M."/>
            <person name="Andersen J.F."/>
            <person name="Francischetti I.M.B."/>
            <person name="Macaluso K.R."/>
        </authorList>
    </citation>
    <scope>NUCLEOTIDE SEQUENCE</scope>
    <source>
        <tissue evidence="3">Salivary gland</tissue>
    </source>
</reference>
<dbReference type="Gene3D" id="3.40.50.1820">
    <property type="entry name" value="alpha/beta hydrolase"/>
    <property type="match status" value="1"/>
</dbReference>
<protein>
    <submittedName>
        <fullName evidence="3">Esterase</fullName>
    </submittedName>
</protein>
<feature type="domain" description="Carboxylesterase type B" evidence="2">
    <location>
        <begin position="2"/>
        <end position="156"/>
    </location>
</feature>
<dbReference type="Pfam" id="PF00135">
    <property type="entry name" value="COesterase"/>
    <property type="match status" value="1"/>
</dbReference>
<dbReference type="OrthoDB" id="6745081at2759"/>
<accession>I3VPE6</accession>
<dbReference type="InterPro" id="IPR050309">
    <property type="entry name" value="Type-B_Carboxylest/Lipase"/>
</dbReference>
<organism evidence="3">
    <name type="scientific">Ctenocephalides felis</name>
    <name type="common">Cat flea</name>
    <dbReference type="NCBI Taxonomy" id="7515"/>
    <lineage>
        <taxon>Eukaryota</taxon>
        <taxon>Metazoa</taxon>
        <taxon>Ecdysozoa</taxon>
        <taxon>Arthropoda</taxon>
        <taxon>Hexapoda</taxon>
        <taxon>Insecta</taxon>
        <taxon>Pterygota</taxon>
        <taxon>Neoptera</taxon>
        <taxon>Endopterygota</taxon>
        <taxon>Siphonaptera</taxon>
        <taxon>Pulicidae</taxon>
        <taxon>Archaeopsyllinae</taxon>
        <taxon>Ctenocephalides</taxon>
    </lineage>
</organism>
<evidence type="ECO:0000256" key="1">
    <source>
        <dbReference type="ARBA" id="ARBA00023180"/>
    </source>
</evidence>
<dbReference type="InterPro" id="IPR029058">
    <property type="entry name" value="AB_hydrolase_fold"/>
</dbReference>
<proteinExistence type="evidence at transcript level"/>
<dbReference type="SUPFAM" id="SSF53474">
    <property type="entry name" value="alpha/beta-Hydrolases"/>
    <property type="match status" value="1"/>
</dbReference>
<dbReference type="EMBL" id="JW050228">
    <property type="protein sequence ID" value="AFK82385.1"/>
    <property type="molecule type" value="mRNA"/>
</dbReference>
<dbReference type="InterPro" id="IPR002018">
    <property type="entry name" value="CarbesteraseB"/>
</dbReference>
<keyword evidence="1" id="KW-0325">Glycoprotein</keyword>
<sequence>MKYVDLMGDAWFNYGVFKTLKSIINTNRRKENTYFYKLSDSSYSVYKTYIITKYSDLPGVCHADDLGYLFRVYGDSRGFIKLTIPKEGMLTHQRLVKMWSNFAKTGNPLQEKANGGNALEKKKGDDPLSKVTWEKVDKGNIKYLDITEDEELKMKQFQEVEGQRFNLWDKLYEIGQEIFKNKKPDTKL</sequence>
<dbReference type="AlphaFoldDB" id="I3VPE6"/>